<evidence type="ECO:0000256" key="9">
    <source>
        <dbReference type="ARBA" id="ARBA00047944"/>
    </source>
</evidence>
<comment type="similarity">
    <text evidence="2 10">Belongs to the RNA methyltransferase RsmE family.</text>
</comment>
<keyword evidence="4 10" id="KW-0698">rRNA processing</keyword>
<evidence type="ECO:0000259" key="11">
    <source>
        <dbReference type="Pfam" id="PF04452"/>
    </source>
</evidence>
<evidence type="ECO:0000256" key="2">
    <source>
        <dbReference type="ARBA" id="ARBA00005528"/>
    </source>
</evidence>
<evidence type="ECO:0000256" key="5">
    <source>
        <dbReference type="ARBA" id="ARBA00022603"/>
    </source>
</evidence>
<dbReference type="Gene3D" id="3.40.1280.10">
    <property type="match status" value="1"/>
</dbReference>
<dbReference type="InterPro" id="IPR029026">
    <property type="entry name" value="tRNA_m1G_MTases_N"/>
</dbReference>
<evidence type="ECO:0000313" key="12">
    <source>
        <dbReference type="EMBL" id="RXK54645.1"/>
    </source>
</evidence>
<keyword evidence="13" id="KW-1185">Reference proteome</keyword>
<evidence type="ECO:0000256" key="4">
    <source>
        <dbReference type="ARBA" id="ARBA00022552"/>
    </source>
</evidence>
<comment type="caution">
    <text evidence="12">The sequence shown here is derived from an EMBL/GenBank/DDBJ whole genome shotgun (WGS) entry which is preliminary data.</text>
</comment>
<dbReference type="EMBL" id="SDHX01000001">
    <property type="protein sequence ID" value="RXK54645.1"/>
    <property type="molecule type" value="Genomic_DNA"/>
</dbReference>
<organism evidence="12 13">
    <name type="scientific">Oleiharenicola lentus</name>
    <dbReference type="NCBI Taxonomy" id="2508720"/>
    <lineage>
        <taxon>Bacteria</taxon>
        <taxon>Pseudomonadati</taxon>
        <taxon>Verrucomicrobiota</taxon>
        <taxon>Opitutia</taxon>
        <taxon>Opitutales</taxon>
        <taxon>Opitutaceae</taxon>
        <taxon>Oleiharenicola</taxon>
    </lineage>
</organism>
<dbReference type="InterPro" id="IPR046886">
    <property type="entry name" value="RsmE_MTase_dom"/>
</dbReference>
<accession>A0A4Q1C6W9</accession>
<dbReference type="AlphaFoldDB" id="A0A4Q1C6W9"/>
<evidence type="ECO:0000256" key="7">
    <source>
        <dbReference type="ARBA" id="ARBA00022691"/>
    </source>
</evidence>
<dbReference type="InterPro" id="IPR006700">
    <property type="entry name" value="RsmE"/>
</dbReference>
<keyword evidence="6 10" id="KW-0808">Transferase</keyword>
<proteinExistence type="inferred from homology"/>
<dbReference type="CDD" id="cd18084">
    <property type="entry name" value="RsmE-like"/>
    <property type="match status" value="1"/>
</dbReference>
<keyword evidence="3 10" id="KW-0963">Cytoplasm</keyword>
<dbReference type="SUPFAM" id="SSF75217">
    <property type="entry name" value="alpha/beta knot"/>
    <property type="match status" value="1"/>
</dbReference>
<dbReference type="GO" id="GO:0005737">
    <property type="term" value="C:cytoplasm"/>
    <property type="evidence" value="ECO:0007669"/>
    <property type="project" value="UniProtKB-SubCell"/>
</dbReference>
<dbReference type="Proteomes" id="UP000290218">
    <property type="component" value="Unassembled WGS sequence"/>
</dbReference>
<evidence type="ECO:0000256" key="3">
    <source>
        <dbReference type="ARBA" id="ARBA00022490"/>
    </source>
</evidence>
<dbReference type="GO" id="GO:0070042">
    <property type="term" value="F:rRNA (uridine-N3-)-methyltransferase activity"/>
    <property type="evidence" value="ECO:0007669"/>
    <property type="project" value="TreeGrafter"/>
</dbReference>
<evidence type="ECO:0000313" key="13">
    <source>
        <dbReference type="Proteomes" id="UP000290218"/>
    </source>
</evidence>
<dbReference type="PANTHER" id="PTHR30027:SF3">
    <property type="entry name" value="16S RRNA (URACIL(1498)-N(3))-METHYLTRANSFERASE"/>
    <property type="match status" value="1"/>
</dbReference>
<dbReference type="PANTHER" id="PTHR30027">
    <property type="entry name" value="RIBOSOMAL RNA SMALL SUBUNIT METHYLTRANSFERASE E"/>
    <property type="match status" value="1"/>
</dbReference>
<sequence>MPGVVSGIFTRLVILSGRKFSASSSCLNVNIILFHPAEVELPLSGNDARSRHILTVLKRGAGDSFDAGLVNGPRGKATLEAIGADGALHLSFAWGAEPAPLAPIRLLVGLPRPQTARDILREGASLGIEAMEFVRTERGEPSYAQSSLWSSREWETLLTTGAAQAFCTRLPVVRHGHTLAEALAAPAQGARLALDNYEASQPLSRVGLPAGAQVTIAIGSERGWTATERDLLLRRGFLFVHLGERVLRTETACVAAISLLRAKLGLS</sequence>
<evidence type="ECO:0000256" key="8">
    <source>
        <dbReference type="ARBA" id="ARBA00025699"/>
    </source>
</evidence>
<protein>
    <recommendedName>
        <fullName evidence="10">Ribosomal RNA small subunit methyltransferase E</fullName>
        <ecNumber evidence="10">2.1.1.193</ecNumber>
    </recommendedName>
</protein>
<comment type="function">
    <text evidence="8 10">Specifically methylates the N3 position of the uracil ring of uridine 1498 (m3U1498) in 16S rRNA. Acts on the fully assembled 30S ribosomal subunit.</text>
</comment>
<evidence type="ECO:0000256" key="1">
    <source>
        <dbReference type="ARBA" id="ARBA00004496"/>
    </source>
</evidence>
<comment type="catalytic activity">
    <reaction evidence="9 10">
        <text>uridine(1498) in 16S rRNA + S-adenosyl-L-methionine = N(3)-methyluridine(1498) in 16S rRNA + S-adenosyl-L-homocysteine + H(+)</text>
        <dbReference type="Rhea" id="RHEA:42920"/>
        <dbReference type="Rhea" id="RHEA-COMP:10283"/>
        <dbReference type="Rhea" id="RHEA-COMP:10284"/>
        <dbReference type="ChEBI" id="CHEBI:15378"/>
        <dbReference type="ChEBI" id="CHEBI:57856"/>
        <dbReference type="ChEBI" id="CHEBI:59789"/>
        <dbReference type="ChEBI" id="CHEBI:65315"/>
        <dbReference type="ChEBI" id="CHEBI:74502"/>
        <dbReference type="EC" id="2.1.1.193"/>
    </reaction>
</comment>
<gene>
    <name evidence="12" type="ORF">ESB00_01745</name>
</gene>
<dbReference type="InterPro" id="IPR029028">
    <property type="entry name" value="Alpha/beta_knot_MTases"/>
</dbReference>
<dbReference type="EC" id="2.1.1.193" evidence="10"/>
<keyword evidence="7 10" id="KW-0949">S-adenosyl-L-methionine</keyword>
<evidence type="ECO:0000256" key="6">
    <source>
        <dbReference type="ARBA" id="ARBA00022679"/>
    </source>
</evidence>
<dbReference type="OrthoDB" id="9815641at2"/>
<dbReference type="PIRSF" id="PIRSF015601">
    <property type="entry name" value="MTase_slr0722"/>
    <property type="match status" value="1"/>
</dbReference>
<dbReference type="Pfam" id="PF04452">
    <property type="entry name" value="Methyltrans_RNA"/>
    <property type="match status" value="1"/>
</dbReference>
<dbReference type="NCBIfam" id="TIGR00046">
    <property type="entry name" value="RsmE family RNA methyltransferase"/>
    <property type="match status" value="1"/>
</dbReference>
<feature type="domain" description="Ribosomal RNA small subunit methyltransferase E methyltransferase" evidence="11">
    <location>
        <begin position="99"/>
        <end position="260"/>
    </location>
</feature>
<evidence type="ECO:0000256" key="10">
    <source>
        <dbReference type="PIRNR" id="PIRNR015601"/>
    </source>
</evidence>
<reference evidence="12 13" key="1">
    <citation type="submission" date="2019-01" db="EMBL/GenBank/DDBJ databases">
        <title>Lacunisphaera sp. strain TWA-58.</title>
        <authorList>
            <person name="Chen W.-M."/>
        </authorList>
    </citation>
    <scope>NUCLEOTIDE SEQUENCE [LARGE SCALE GENOMIC DNA]</scope>
    <source>
        <strain evidence="12 13">TWA-58</strain>
    </source>
</reference>
<dbReference type="GO" id="GO:0070475">
    <property type="term" value="P:rRNA base methylation"/>
    <property type="evidence" value="ECO:0007669"/>
    <property type="project" value="TreeGrafter"/>
</dbReference>
<comment type="subcellular location">
    <subcellularLocation>
        <location evidence="1 10">Cytoplasm</location>
    </subcellularLocation>
</comment>
<keyword evidence="5 10" id="KW-0489">Methyltransferase</keyword>
<name>A0A4Q1C6W9_9BACT</name>